<evidence type="ECO:0000259" key="12">
    <source>
        <dbReference type="PROSITE" id="PS50262"/>
    </source>
</evidence>
<evidence type="ECO:0000256" key="8">
    <source>
        <dbReference type="ARBA" id="ARBA00023224"/>
    </source>
</evidence>
<name>T1KVH7_TETUR</name>
<dbReference type="PANTHER" id="PTHR45695:SF15">
    <property type="entry name" value="OPSIN RH2"/>
    <property type="match status" value="1"/>
</dbReference>
<evidence type="ECO:0000313" key="14">
    <source>
        <dbReference type="Proteomes" id="UP000015104"/>
    </source>
</evidence>
<dbReference type="KEGG" id="tut:107367756"/>
<dbReference type="PROSITE" id="PS00237">
    <property type="entry name" value="G_PROTEIN_RECEP_F1_1"/>
    <property type="match status" value="1"/>
</dbReference>
<evidence type="ECO:0000313" key="13">
    <source>
        <dbReference type="EnsemblMetazoa" id="tetur23g00700.1"/>
    </source>
</evidence>
<accession>T1KVH7</accession>
<feature type="transmembrane region" description="Helical" evidence="11">
    <location>
        <begin position="131"/>
        <end position="150"/>
    </location>
</feature>
<feature type="region of interest" description="Disordered" evidence="10">
    <location>
        <begin position="259"/>
        <end position="338"/>
    </location>
</feature>
<feature type="transmembrane region" description="Helical" evidence="11">
    <location>
        <begin position="351"/>
        <end position="369"/>
    </location>
</feature>
<reference evidence="14" key="1">
    <citation type="submission" date="2011-08" db="EMBL/GenBank/DDBJ databases">
        <authorList>
            <person name="Rombauts S."/>
        </authorList>
    </citation>
    <scope>NUCLEOTIDE SEQUENCE</scope>
    <source>
        <strain evidence="14">London</strain>
    </source>
</reference>
<dbReference type="SUPFAM" id="SSF81321">
    <property type="entry name" value="Family A G protein-coupled receptor-like"/>
    <property type="match status" value="1"/>
</dbReference>
<dbReference type="EMBL" id="CAEY01000613">
    <property type="status" value="NOT_ANNOTATED_CDS"/>
    <property type="molecule type" value="Genomic_DNA"/>
</dbReference>
<dbReference type="Proteomes" id="UP000015104">
    <property type="component" value="Unassembled WGS sequence"/>
</dbReference>
<comment type="similarity">
    <text evidence="2 9">Belongs to the G-protein coupled receptor 1 family.</text>
</comment>
<keyword evidence="6 11" id="KW-0472">Membrane</keyword>
<feature type="compositionally biased region" description="Basic residues" evidence="10">
    <location>
        <begin position="261"/>
        <end position="274"/>
    </location>
</feature>
<evidence type="ECO:0000256" key="7">
    <source>
        <dbReference type="ARBA" id="ARBA00023170"/>
    </source>
</evidence>
<keyword evidence="7 9" id="KW-0675">Receptor</keyword>
<keyword evidence="3 9" id="KW-0812">Transmembrane</keyword>
<evidence type="ECO:0000256" key="6">
    <source>
        <dbReference type="ARBA" id="ARBA00023136"/>
    </source>
</evidence>
<feature type="transmembrane region" description="Helical" evidence="11">
    <location>
        <begin position="92"/>
        <end position="111"/>
    </location>
</feature>
<dbReference type="PANTHER" id="PTHR45695">
    <property type="entry name" value="LEUCOKININ RECEPTOR-RELATED"/>
    <property type="match status" value="1"/>
</dbReference>
<evidence type="ECO:0000256" key="5">
    <source>
        <dbReference type="ARBA" id="ARBA00023040"/>
    </source>
</evidence>
<reference evidence="13" key="2">
    <citation type="submission" date="2015-06" db="UniProtKB">
        <authorList>
            <consortium name="EnsemblMetazoa"/>
        </authorList>
    </citation>
    <scope>IDENTIFICATION</scope>
</reference>
<dbReference type="HOGENOM" id="CLU_009579_6_3_1"/>
<evidence type="ECO:0000256" key="3">
    <source>
        <dbReference type="ARBA" id="ARBA00022692"/>
    </source>
</evidence>
<evidence type="ECO:0000256" key="9">
    <source>
        <dbReference type="RuleBase" id="RU000688"/>
    </source>
</evidence>
<dbReference type="Pfam" id="PF00001">
    <property type="entry name" value="7tm_1"/>
    <property type="match status" value="1"/>
</dbReference>
<keyword evidence="8 9" id="KW-0807">Transducer</keyword>
<dbReference type="InterPro" id="IPR017452">
    <property type="entry name" value="GPCR_Rhodpsn_7TM"/>
</dbReference>
<feature type="compositionally biased region" description="Polar residues" evidence="10">
    <location>
        <begin position="287"/>
        <end position="338"/>
    </location>
</feature>
<feature type="transmembrane region" description="Helical" evidence="11">
    <location>
        <begin position="220"/>
        <end position="240"/>
    </location>
</feature>
<dbReference type="SMART" id="SM01381">
    <property type="entry name" value="7TM_GPCR_Srsx"/>
    <property type="match status" value="1"/>
</dbReference>
<dbReference type="STRING" id="32264.T1KVH7"/>
<keyword evidence="14" id="KW-1185">Reference proteome</keyword>
<dbReference type="AlphaFoldDB" id="T1KVH7"/>
<dbReference type="GO" id="GO:0005886">
    <property type="term" value="C:plasma membrane"/>
    <property type="evidence" value="ECO:0007669"/>
    <property type="project" value="TreeGrafter"/>
</dbReference>
<dbReference type="Gene3D" id="1.20.1070.10">
    <property type="entry name" value="Rhodopsin 7-helix transmembrane proteins"/>
    <property type="match status" value="1"/>
</dbReference>
<feature type="transmembrane region" description="Helical" evidence="11">
    <location>
        <begin position="171"/>
        <end position="189"/>
    </location>
</feature>
<gene>
    <name evidence="13" type="primary">107367756</name>
</gene>
<dbReference type="PRINTS" id="PR01012">
    <property type="entry name" value="NRPEPTIDEYR"/>
</dbReference>
<dbReference type="GO" id="GO:0004983">
    <property type="term" value="F:neuropeptide Y receptor activity"/>
    <property type="evidence" value="ECO:0007669"/>
    <property type="project" value="InterPro"/>
</dbReference>
<dbReference type="InterPro" id="IPR000276">
    <property type="entry name" value="GPCR_Rhodpsn"/>
</dbReference>
<evidence type="ECO:0000256" key="4">
    <source>
        <dbReference type="ARBA" id="ARBA00022989"/>
    </source>
</evidence>
<feature type="transmembrane region" description="Helical" evidence="11">
    <location>
        <begin position="55"/>
        <end position="80"/>
    </location>
</feature>
<evidence type="ECO:0000256" key="2">
    <source>
        <dbReference type="ARBA" id="ARBA00010663"/>
    </source>
</evidence>
<dbReference type="PRINTS" id="PR00237">
    <property type="entry name" value="GPCRRHODOPSN"/>
</dbReference>
<dbReference type="EnsemblMetazoa" id="tetur23g00700.1">
    <property type="protein sequence ID" value="tetur23g00700.1"/>
    <property type="gene ID" value="tetur23g00700"/>
</dbReference>
<sequence length="470" mass="54175">MQLISSYSNISVDIETPIYDNLTSNLICFKEHGNYSSCWFEEELQSNIIPRPYEWIFITLHTLVFIIGLTGNALICLFVYRNRHLRNVTNYFIVNLAVADFLVILICLPPTVLWDITNTWFFGDLMCKLVVYFQFVSVSVSVLTLTFISVDRWYAICRPLKFKSTITKTRVAIIFIWISSLAINLPDLIHLQTISPFHRNETIYYTDCVHDWSEETEKIYQLWIVTTYFILPIILMSVAYHQIAIVLWNKNIPGSCETGQHHHYSNRHSNHNSHNHSQDNHPDASSIEMNSTIAKRSDCVQGTRSKSKPSYKSSVENSHFGASTNGGNSRTVTKNTSKYPYDSQVTSRQRVAKMLIAVVIMFGLCYLPVHVLNTLRCFIAIPQNDVISILSLSSHWLCYANSAINPIIYNFMSAKFRKEFQTTFQNLCGLKFCRKKRRHQGSMESATRRQSNQTQYENINLNSVARYNGS</sequence>
<comment type="subcellular location">
    <subcellularLocation>
        <location evidence="1">Membrane</location>
        <topology evidence="1">Multi-pass membrane protein</topology>
    </subcellularLocation>
</comment>
<evidence type="ECO:0000256" key="1">
    <source>
        <dbReference type="ARBA" id="ARBA00004141"/>
    </source>
</evidence>
<feature type="domain" description="G-protein coupled receptors family 1 profile" evidence="12">
    <location>
        <begin position="71"/>
        <end position="409"/>
    </location>
</feature>
<evidence type="ECO:0000256" key="11">
    <source>
        <dbReference type="SAM" id="Phobius"/>
    </source>
</evidence>
<proteinExistence type="inferred from homology"/>
<dbReference type="eggNOG" id="KOG3656">
    <property type="taxonomic scope" value="Eukaryota"/>
</dbReference>
<dbReference type="OrthoDB" id="5987936at2759"/>
<evidence type="ECO:0000256" key="10">
    <source>
        <dbReference type="SAM" id="MobiDB-lite"/>
    </source>
</evidence>
<dbReference type="PROSITE" id="PS50262">
    <property type="entry name" value="G_PROTEIN_RECEP_F1_2"/>
    <property type="match status" value="1"/>
</dbReference>
<dbReference type="OMA" id="NIIICIW"/>
<protein>
    <recommendedName>
        <fullName evidence="12">G-protein coupled receptors family 1 profile domain-containing protein</fullName>
    </recommendedName>
</protein>
<keyword evidence="5 9" id="KW-0297">G-protein coupled receptor</keyword>
<keyword evidence="4 11" id="KW-1133">Transmembrane helix</keyword>
<dbReference type="InterPro" id="IPR000611">
    <property type="entry name" value="NPY_rcpt"/>
</dbReference>
<organism evidence="13 14">
    <name type="scientific">Tetranychus urticae</name>
    <name type="common">Two-spotted spider mite</name>
    <dbReference type="NCBI Taxonomy" id="32264"/>
    <lineage>
        <taxon>Eukaryota</taxon>
        <taxon>Metazoa</taxon>
        <taxon>Ecdysozoa</taxon>
        <taxon>Arthropoda</taxon>
        <taxon>Chelicerata</taxon>
        <taxon>Arachnida</taxon>
        <taxon>Acari</taxon>
        <taxon>Acariformes</taxon>
        <taxon>Trombidiformes</taxon>
        <taxon>Prostigmata</taxon>
        <taxon>Eleutherengona</taxon>
        <taxon>Raphignathae</taxon>
        <taxon>Tetranychoidea</taxon>
        <taxon>Tetranychidae</taxon>
        <taxon>Tetranychus</taxon>
    </lineage>
</organism>